<dbReference type="SUPFAM" id="SSF53955">
    <property type="entry name" value="Lysozyme-like"/>
    <property type="match status" value="1"/>
</dbReference>
<dbReference type="PANTHER" id="PTHR11407">
    <property type="entry name" value="LYSOZYME C"/>
    <property type="match status" value="1"/>
</dbReference>
<evidence type="ECO:0000256" key="9">
    <source>
        <dbReference type="ARBA" id="ARBA00023295"/>
    </source>
</evidence>
<dbReference type="PROSITE" id="PS51348">
    <property type="entry name" value="GLYCOSYL_HYDROL_F22_2"/>
    <property type="match status" value="1"/>
</dbReference>
<dbReference type="PRINTS" id="PR00137">
    <property type="entry name" value="LYSOZYME"/>
</dbReference>
<evidence type="ECO:0000259" key="13">
    <source>
        <dbReference type="PROSITE" id="PS00128"/>
    </source>
</evidence>
<dbReference type="EC" id="3.2.1.17" evidence="3"/>
<evidence type="ECO:0000256" key="12">
    <source>
        <dbReference type="SAM" id="SignalP"/>
    </source>
</evidence>
<accession>A0A9N9WAT8</accession>
<evidence type="ECO:0000256" key="10">
    <source>
        <dbReference type="ARBA" id="ARBA00031262"/>
    </source>
</evidence>
<evidence type="ECO:0000256" key="5">
    <source>
        <dbReference type="ARBA" id="ARBA00022529"/>
    </source>
</evidence>
<reference evidence="14" key="2">
    <citation type="submission" date="2022-10" db="EMBL/GenBank/DDBJ databases">
        <authorList>
            <consortium name="ENA_rothamsted_submissions"/>
            <consortium name="culmorum"/>
            <person name="King R."/>
        </authorList>
    </citation>
    <scope>NUCLEOTIDE SEQUENCE</scope>
</reference>
<dbReference type="PRINTS" id="PR00135">
    <property type="entry name" value="LYZLACT"/>
</dbReference>
<keyword evidence="6" id="KW-0081">Bacteriolytic enzyme</keyword>
<evidence type="ECO:0000313" key="14">
    <source>
        <dbReference type="EMBL" id="CAG9785785.1"/>
    </source>
</evidence>
<comment type="catalytic activity">
    <reaction evidence="1">
        <text>Hydrolysis of (1-&gt;4)-beta-linkages between N-acetylmuramic acid and N-acetyl-D-glucosamine residues in a peptidoglycan and between N-acetyl-D-glucosamine residues in chitodextrins.</text>
        <dbReference type="EC" id="3.2.1.17"/>
    </reaction>
</comment>
<evidence type="ECO:0000256" key="11">
    <source>
        <dbReference type="RuleBase" id="RU004440"/>
    </source>
</evidence>
<keyword evidence="7" id="KW-0378">Hydrolase</keyword>
<evidence type="ECO:0000256" key="6">
    <source>
        <dbReference type="ARBA" id="ARBA00022638"/>
    </source>
</evidence>
<keyword evidence="15" id="KW-1185">Reference proteome</keyword>
<dbReference type="GO" id="GO:0003796">
    <property type="term" value="F:lysozyme activity"/>
    <property type="evidence" value="ECO:0007669"/>
    <property type="project" value="UniProtKB-EC"/>
</dbReference>
<dbReference type="SMART" id="SM00263">
    <property type="entry name" value="LYZ1"/>
    <property type="match status" value="1"/>
</dbReference>
<evidence type="ECO:0000256" key="2">
    <source>
        <dbReference type="ARBA" id="ARBA00010859"/>
    </source>
</evidence>
<feature type="signal peptide" evidence="12">
    <location>
        <begin position="1"/>
        <end position="18"/>
    </location>
</feature>
<dbReference type="InterPro" id="IPR001916">
    <property type="entry name" value="Glyco_hydro_22"/>
</dbReference>
<dbReference type="Proteomes" id="UP001153714">
    <property type="component" value="Chromosome 14"/>
</dbReference>
<dbReference type="CDD" id="cd16899">
    <property type="entry name" value="LYZ_C_invert"/>
    <property type="match status" value="1"/>
</dbReference>
<dbReference type="FunFam" id="1.10.530.10:FF:000001">
    <property type="entry name" value="Lysozyme C"/>
    <property type="match status" value="1"/>
</dbReference>
<evidence type="ECO:0000256" key="8">
    <source>
        <dbReference type="ARBA" id="ARBA00023157"/>
    </source>
</evidence>
<dbReference type="AlphaFoldDB" id="A0A9N9WAT8"/>
<evidence type="ECO:0000256" key="1">
    <source>
        <dbReference type="ARBA" id="ARBA00000632"/>
    </source>
</evidence>
<dbReference type="PANTHER" id="PTHR11407:SF63">
    <property type="entry name" value="LYSOZYME C"/>
    <property type="match status" value="1"/>
</dbReference>
<dbReference type="InterPro" id="IPR023346">
    <property type="entry name" value="Lysozyme-like_dom_sf"/>
</dbReference>
<keyword evidence="9" id="KW-0326">Glycosidase</keyword>
<dbReference type="InterPro" id="IPR000974">
    <property type="entry name" value="Glyco_hydro_22_lys"/>
</dbReference>
<dbReference type="Pfam" id="PF00062">
    <property type="entry name" value="Lys"/>
    <property type="match status" value="1"/>
</dbReference>
<name>A0A9N9WAT8_9NEOP</name>
<dbReference type="Gene3D" id="1.10.530.10">
    <property type="match status" value="1"/>
</dbReference>
<keyword evidence="5" id="KW-0929">Antimicrobial</keyword>
<proteinExistence type="inferred from homology"/>
<reference evidence="14" key="1">
    <citation type="submission" date="2021-12" db="EMBL/GenBank/DDBJ databases">
        <authorList>
            <person name="King R."/>
        </authorList>
    </citation>
    <scope>NUCLEOTIDE SEQUENCE</scope>
</reference>
<feature type="domain" description="Glycosyl hydrolases family 22 (GH22)" evidence="13">
    <location>
        <begin position="90"/>
        <end position="108"/>
    </location>
</feature>
<dbReference type="InterPro" id="IPR019799">
    <property type="entry name" value="Glyco_hydro_22_CS"/>
</dbReference>
<comment type="similarity">
    <text evidence="2 11">Belongs to the glycosyl hydrolase 22 family.</text>
</comment>
<keyword evidence="8" id="KW-1015">Disulfide bond</keyword>
<evidence type="ECO:0000313" key="15">
    <source>
        <dbReference type="Proteomes" id="UP001153714"/>
    </source>
</evidence>
<protein>
    <recommendedName>
        <fullName evidence="4">Lysozyme</fullName>
        <ecNumber evidence="3">3.2.1.17</ecNumber>
    </recommendedName>
    <alternativeName>
        <fullName evidence="10">1,4-beta-N-acetylmuramidase</fullName>
    </alternativeName>
</protein>
<dbReference type="PROSITE" id="PS00128">
    <property type="entry name" value="GLYCOSYL_HYDROL_F22_1"/>
    <property type="match status" value="1"/>
</dbReference>
<dbReference type="GO" id="GO:0042742">
    <property type="term" value="P:defense response to bacterium"/>
    <property type="evidence" value="ECO:0007669"/>
    <property type="project" value="UniProtKB-KW"/>
</dbReference>
<keyword evidence="12" id="KW-0732">Signal</keyword>
<organism evidence="14 15">
    <name type="scientific">Diatraea saccharalis</name>
    <name type="common">sugarcane borer</name>
    <dbReference type="NCBI Taxonomy" id="40085"/>
    <lineage>
        <taxon>Eukaryota</taxon>
        <taxon>Metazoa</taxon>
        <taxon>Ecdysozoa</taxon>
        <taxon>Arthropoda</taxon>
        <taxon>Hexapoda</taxon>
        <taxon>Insecta</taxon>
        <taxon>Pterygota</taxon>
        <taxon>Neoptera</taxon>
        <taxon>Endopterygota</taxon>
        <taxon>Lepidoptera</taxon>
        <taxon>Glossata</taxon>
        <taxon>Ditrysia</taxon>
        <taxon>Pyraloidea</taxon>
        <taxon>Crambidae</taxon>
        <taxon>Crambinae</taxon>
        <taxon>Diatraea</taxon>
    </lineage>
</organism>
<evidence type="ECO:0000256" key="7">
    <source>
        <dbReference type="ARBA" id="ARBA00022801"/>
    </source>
</evidence>
<dbReference type="OrthoDB" id="17373at2759"/>
<evidence type="ECO:0000256" key="3">
    <source>
        <dbReference type="ARBA" id="ARBA00012732"/>
    </source>
</evidence>
<gene>
    <name evidence="14" type="ORF">DIATSA_LOCUS3794</name>
</gene>
<evidence type="ECO:0000256" key="4">
    <source>
        <dbReference type="ARBA" id="ARBA00020438"/>
    </source>
</evidence>
<dbReference type="EMBL" id="OU893345">
    <property type="protein sequence ID" value="CAG9785785.1"/>
    <property type="molecule type" value="Genomic_DNA"/>
</dbReference>
<sequence length="139" mass="15664">MKLTLVTILAAFCLQCNAKTFTRCQLARELRKQGFPANQLSNWVCLVEKESSRSTSALSPVNSNGSRDHGLFQINDKYWCSTTNQPGKDCNVTCAQLRTKNIAKASKCAKKIYQRHGFDAWYGWKNHCKGKTLPNISKC</sequence>
<dbReference type="GO" id="GO:0031640">
    <property type="term" value="P:killing of cells of another organism"/>
    <property type="evidence" value="ECO:0007669"/>
    <property type="project" value="UniProtKB-KW"/>
</dbReference>
<feature type="chain" id="PRO_5040310440" description="Lysozyme" evidence="12">
    <location>
        <begin position="19"/>
        <end position="139"/>
    </location>
</feature>